<dbReference type="EMBL" id="BTRK01000003">
    <property type="protein sequence ID" value="GMR42874.1"/>
    <property type="molecule type" value="Genomic_DNA"/>
</dbReference>
<evidence type="ECO:0000313" key="1">
    <source>
        <dbReference type="EMBL" id="GMR42874.1"/>
    </source>
</evidence>
<comment type="caution">
    <text evidence="1">The sequence shown here is derived from an EMBL/GenBank/DDBJ whole genome shotgun (WGS) entry which is preliminary data.</text>
</comment>
<name>A0AAN5CGD8_9BILA</name>
<organism evidence="1 2">
    <name type="scientific">Pristionchus mayeri</name>
    <dbReference type="NCBI Taxonomy" id="1317129"/>
    <lineage>
        <taxon>Eukaryota</taxon>
        <taxon>Metazoa</taxon>
        <taxon>Ecdysozoa</taxon>
        <taxon>Nematoda</taxon>
        <taxon>Chromadorea</taxon>
        <taxon>Rhabditida</taxon>
        <taxon>Rhabditina</taxon>
        <taxon>Diplogasteromorpha</taxon>
        <taxon>Diplogasteroidea</taxon>
        <taxon>Neodiplogasteridae</taxon>
        <taxon>Pristionchus</taxon>
    </lineage>
</organism>
<dbReference type="PANTHER" id="PTHR35373:SF3">
    <property type="entry name" value="ACTIVATOR OF HSP90 ATPASE HOMOLOG 1-LIKE PROTEIN"/>
    <property type="match status" value="1"/>
</dbReference>
<keyword evidence="2" id="KW-1185">Reference proteome</keyword>
<evidence type="ECO:0000313" key="2">
    <source>
        <dbReference type="Proteomes" id="UP001328107"/>
    </source>
</evidence>
<dbReference type="Proteomes" id="UP001328107">
    <property type="component" value="Unassembled WGS sequence"/>
</dbReference>
<protein>
    <submittedName>
        <fullName evidence="1">Uncharacterized protein</fullName>
    </submittedName>
</protein>
<dbReference type="PANTHER" id="PTHR35373">
    <property type="entry name" value="PROTEIN CBG16894"/>
    <property type="match status" value="1"/>
</dbReference>
<sequence>DELVITWYYFPTATSKRIDTKQIQGIYYRVQNLSRDVCEIKGWGMSLSPCWWACDIKSSVTIDLIYPSIQSKKRSVSKKGNRNRQIPLFLTLPQSLSISSAAPTHFTHFSLIGAVRDKR</sequence>
<proteinExistence type="predicted"/>
<feature type="non-terminal residue" evidence="1">
    <location>
        <position position="1"/>
    </location>
</feature>
<accession>A0AAN5CGD8</accession>
<gene>
    <name evidence="1" type="ORF">PMAYCL1PPCAC_13069</name>
</gene>
<dbReference type="AlphaFoldDB" id="A0AAN5CGD8"/>
<reference evidence="2" key="1">
    <citation type="submission" date="2022-10" db="EMBL/GenBank/DDBJ databases">
        <title>Genome assembly of Pristionchus species.</title>
        <authorList>
            <person name="Yoshida K."/>
            <person name="Sommer R.J."/>
        </authorList>
    </citation>
    <scope>NUCLEOTIDE SEQUENCE [LARGE SCALE GENOMIC DNA]</scope>
    <source>
        <strain evidence="2">RS5460</strain>
    </source>
</reference>